<dbReference type="Proteomes" id="UP000748531">
    <property type="component" value="Unassembled WGS sequence"/>
</dbReference>
<comment type="function">
    <text evidence="7">Component of the origin recognition complex (ORC) that binds origins of replication. DNA-binding is ATP-dependent, however specific DNA sequences that define origins of replication have not been identified so far. ORC is required to assemble the pre-replication complex necessary to initiate DNA replication.</text>
</comment>
<evidence type="ECO:0000256" key="8">
    <source>
        <dbReference type="SAM" id="MobiDB-lite"/>
    </source>
</evidence>
<keyword evidence="4" id="KW-0479">Metal-binding</keyword>
<name>A0A8J4TJL0_9TREM</name>
<dbReference type="EMBL" id="LUCH01001554">
    <property type="protein sequence ID" value="KAF5402871.1"/>
    <property type="molecule type" value="Genomic_DNA"/>
</dbReference>
<dbReference type="Pfam" id="PF17872">
    <property type="entry name" value="AAA_lid_10"/>
    <property type="match status" value="1"/>
</dbReference>
<keyword evidence="5 7" id="KW-0238">DNA-binding</keyword>
<keyword evidence="3 7" id="KW-0235">DNA replication</keyword>
<evidence type="ECO:0000256" key="2">
    <source>
        <dbReference type="ARBA" id="ARBA00008398"/>
    </source>
</evidence>
<dbReference type="GO" id="GO:0006270">
    <property type="term" value="P:DNA replication initiation"/>
    <property type="evidence" value="ECO:0007669"/>
    <property type="project" value="TreeGrafter"/>
</dbReference>
<dbReference type="CDD" id="cd08768">
    <property type="entry name" value="Cdc6_C"/>
    <property type="match status" value="1"/>
</dbReference>
<dbReference type="SUPFAM" id="SSF52540">
    <property type="entry name" value="P-loop containing nucleoside triphosphate hydrolases"/>
    <property type="match status" value="1"/>
</dbReference>
<dbReference type="PANTHER" id="PTHR10763:SF23">
    <property type="entry name" value="ORIGIN RECOGNITION COMPLEX SUBUNIT 1"/>
    <property type="match status" value="1"/>
</dbReference>
<dbReference type="Gene3D" id="3.40.50.300">
    <property type="entry name" value="P-loop containing nucleotide triphosphate hydrolases"/>
    <property type="match status" value="1"/>
</dbReference>
<comment type="subcellular location">
    <subcellularLocation>
        <location evidence="1 7">Nucleus</location>
    </subcellularLocation>
</comment>
<sequence length="631" mass="69399">MSASRGSSRAWPGCRKGKENTPGTVFFYRSTLNLVSVKYLDRTRQTWTAPVISSKISPRTPRRACKDLALARLLAPSDLNLSDECYFKSPVVHKRTTNLPTAKRNTCRSALTPSKLDSPVRRLRSLSISIKTRSDVSSSAHKKTMSACRSKAANVSSPEDQQSDYHMESSTSSSLSVTSSDSDESYCSESSDCEFPASWIRGRHPRGRSIKSTPRSPKTPAIRPKTSSVSRASSTPHCVLPKRGFSARPNNRTTTICTGSASGQCLPGREHEFDSIYTFISGKLLQNTGGCMYISGLPGTGKTASVNAVLSAMTNVQATFQKIVINGMQVNDPKQVYIHILKQLTGTYATARQAAQILECEFCAPRLSKSRHVDKEQLTPVVLVIDELDLLCTRRQDVLYNLFDWPTRPRGRRSLIVLAIANTMDLPERLLHPRVASRLGLTRLTFAPYSHEQLVSIVHSQLACSLANSFQEKALELAARKVAAVSGDVRRALDICRRAAEMVAQSKSSKEVGITHINAALKEMFTTPKLTAIRACSIYEKLFLRALIAECQARSSEEARLNRCIQQMCALCRLEGFACPTTSEVFDICASLGAHKLLLTEASKRDTSMFVRLNCSKTDVLFALKPCAGTA</sequence>
<dbReference type="InterPro" id="IPR003959">
    <property type="entry name" value="ATPase_AAA_core"/>
</dbReference>
<comment type="caution">
    <text evidence="10">The sequence shown here is derived from an EMBL/GenBank/DDBJ whole genome shotgun (WGS) entry which is preliminary data.</text>
</comment>
<gene>
    <name evidence="10" type="ORF">PHET_03896</name>
</gene>
<dbReference type="InterPro" id="IPR041083">
    <property type="entry name" value="AAA_lid_10"/>
</dbReference>
<proteinExistence type="inferred from homology"/>
<dbReference type="SMART" id="SM00382">
    <property type="entry name" value="AAA"/>
    <property type="match status" value="1"/>
</dbReference>
<feature type="compositionally biased region" description="Low complexity" evidence="8">
    <location>
        <begin position="168"/>
        <end position="180"/>
    </location>
</feature>
<dbReference type="GO" id="GO:0005664">
    <property type="term" value="C:nuclear origin of replication recognition complex"/>
    <property type="evidence" value="ECO:0007669"/>
    <property type="project" value="TreeGrafter"/>
</dbReference>
<reference evidence="10" key="1">
    <citation type="submission" date="2019-05" db="EMBL/GenBank/DDBJ databases">
        <title>Annotation for the trematode Paragonimus heterotremus.</title>
        <authorList>
            <person name="Choi Y.-J."/>
        </authorList>
    </citation>
    <scope>NUCLEOTIDE SEQUENCE</scope>
    <source>
        <strain evidence="10">LC</strain>
    </source>
</reference>
<feature type="region of interest" description="Disordered" evidence="8">
    <location>
        <begin position="198"/>
        <end position="245"/>
    </location>
</feature>
<dbReference type="Gene3D" id="1.10.8.60">
    <property type="match status" value="1"/>
</dbReference>
<keyword evidence="7" id="KW-0067">ATP-binding</keyword>
<evidence type="ECO:0000256" key="7">
    <source>
        <dbReference type="RuleBase" id="RU365058"/>
    </source>
</evidence>
<feature type="domain" description="AAA+ ATPase" evidence="9">
    <location>
        <begin position="288"/>
        <end position="445"/>
    </location>
</feature>
<evidence type="ECO:0000259" key="9">
    <source>
        <dbReference type="SMART" id="SM00382"/>
    </source>
</evidence>
<dbReference type="InterPro" id="IPR015163">
    <property type="entry name" value="Cdc6_C"/>
</dbReference>
<accession>A0A8J4TJL0</accession>
<dbReference type="GO" id="GO:0003688">
    <property type="term" value="F:DNA replication origin binding"/>
    <property type="evidence" value="ECO:0007669"/>
    <property type="project" value="TreeGrafter"/>
</dbReference>
<dbReference type="GO" id="GO:0016887">
    <property type="term" value="F:ATP hydrolysis activity"/>
    <property type="evidence" value="ECO:0007669"/>
    <property type="project" value="InterPro"/>
</dbReference>
<dbReference type="InterPro" id="IPR050311">
    <property type="entry name" value="ORC1/CDC6"/>
</dbReference>
<dbReference type="CDD" id="cd00009">
    <property type="entry name" value="AAA"/>
    <property type="match status" value="1"/>
</dbReference>
<evidence type="ECO:0000256" key="4">
    <source>
        <dbReference type="ARBA" id="ARBA00022723"/>
    </source>
</evidence>
<dbReference type="GO" id="GO:0046872">
    <property type="term" value="F:metal ion binding"/>
    <property type="evidence" value="ECO:0007669"/>
    <property type="project" value="UniProtKB-KW"/>
</dbReference>
<feature type="compositionally biased region" description="Polar residues" evidence="8">
    <location>
        <begin position="225"/>
        <end position="236"/>
    </location>
</feature>
<evidence type="ECO:0000256" key="3">
    <source>
        <dbReference type="ARBA" id="ARBA00022705"/>
    </source>
</evidence>
<dbReference type="OrthoDB" id="1926878at2759"/>
<organism evidence="10 11">
    <name type="scientific">Paragonimus heterotremus</name>
    <dbReference type="NCBI Taxonomy" id="100268"/>
    <lineage>
        <taxon>Eukaryota</taxon>
        <taxon>Metazoa</taxon>
        <taxon>Spiralia</taxon>
        <taxon>Lophotrochozoa</taxon>
        <taxon>Platyhelminthes</taxon>
        <taxon>Trematoda</taxon>
        <taxon>Digenea</taxon>
        <taxon>Plagiorchiida</taxon>
        <taxon>Troglotremata</taxon>
        <taxon>Troglotrematidae</taxon>
        <taxon>Paragonimus</taxon>
    </lineage>
</organism>
<dbReference type="Pfam" id="PF09079">
    <property type="entry name" value="WHD_Cdc6"/>
    <property type="match status" value="1"/>
</dbReference>
<feature type="region of interest" description="Disordered" evidence="8">
    <location>
        <begin position="131"/>
        <end position="183"/>
    </location>
</feature>
<dbReference type="InterPro" id="IPR003593">
    <property type="entry name" value="AAA+_ATPase"/>
</dbReference>
<dbReference type="PANTHER" id="PTHR10763">
    <property type="entry name" value="CELL DIVISION CONTROL PROTEIN 6-RELATED"/>
    <property type="match status" value="1"/>
</dbReference>
<protein>
    <recommendedName>
        <fullName evidence="7">Origin recognition complex subunit 1</fullName>
    </recommendedName>
</protein>
<comment type="similarity">
    <text evidence="2 7">Belongs to the ORC1 family.</text>
</comment>
<comment type="subunit">
    <text evidence="7">ORC is composed of six subunits.</text>
</comment>
<dbReference type="AlphaFoldDB" id="A0A8J4TJL0"/>
<evidence type="ECO:0000256" key="5">
    <source>
        <dbReference type="ARBA" id="ARBA00023125"/>
    </source>
</evidence>
<keyword evidence="6 7" id="KW-0539">Nucleus</keyword>
<dbReference type="GO" id="GO:0005524">
    <property type="term" value="F:ATP binding"/>
    <property type="evidence" value="ECO:0007669"/>
    <property type="project" value="UniProtKB-KW"/>
</dbReference>
<keyword evidence="7" id="KW-0547">Nucleotide-binding</keyword>
<dbReference type="Pfam" id="PF00004">
    <property type="entry name" value="AAA"/>
    <property type="match status" value="1"/>
</dbReference>
<keyword evidence="11" id="KW-1185">Reference proteome</keyword>
<dbReference type="InterPro" id="IPR027417">
    <property type="entry name" value="P-loop_NTPase"/>
</dbReference>
<evidence type="ECO:0000256" key="6">
    <source>
        <dbReference type="ARBA" id="ARBA00023242"/>
    </source>
</evidence>
<evidence type="ECO:0000313" key="10">
    <source>
        <dbReference type="EMBL" id="KAF5402871.1"/>
    </source>
</evidence>
<evidence type="ECO:0000313" key="11">
    <source>
        <dbReference type="Proteomes" id="UP000748531"/>
    </source>
</evidence>
<dbReference type="GO" id="GO:0033314">
    <property type="term" value="P:mitotic DNA replication checkpoint signaling"/>
    <property type="evidence" value="ECO:0007669"/>
    <property type="project" value="TreeGrafter"/>
</dbReference>
<evidence type="ECO:0000256" key="1">
    <source>
        <dbReference type="ARBA" id="ARBA00004123"/>
    </source>
</evidence>